<accession>A0ABQ6MBA8</accession>
<evidence type="ECO:0000313" key="3">
    <source>
        <dbReference type="EMBL" id="GMI22969.1"/>
    </source>
</evidence>
<reference evidence="3 4" key="1">
    <citation type="journal article" date="2023" name="Commun. Biol.">
        <title>Genome analysis of Parmales, the sister group of diatoms, reveals the evolutionary specialization of diatoms from phago-mixotrophs to photoautotrophs.</title>
        <authorList>
            <person name="Ban H."/>
            <person name="Sato S."/>
            <person name="Yoshikawa S."/>
            <person name="Yamada K."/>
            <person name="Nakamura Y."/>
            <person name="Ichinomiya M."/>
            <person name="Sato N."/>
            <person name="Blanc-Mathieu R."/>
            <person name="Endo H."/>
            <person name="Kuwata A."/>
            <person name="Ogata H."/>
        </authorList>
    </citation>
    <scope>NUCLEOTIDE SEQUENCE [LARGE SCALE GENOMIC DNA]</scope>
</reference>
<feature type="transmembrane region" description="Helical" evidence="2">
    <location>
        <begin position="466"/>
        <end position="486"/>
    </location>
</feature>
<evidence type="ECO:0000313" key="4">
    <source>
        <dbReference type="Proteomes" id="UP001165060"/>
    </source>
</evidence>
<feature type="transmembrane region" description="Helical" evidence="2">
    <location>
        <begin position="38"/>
        <end position="59"/>
    </location>
</feature>
<feature type="transmembrane region" description="Helical" evidence="2">
    <location>
        <begin position="527"/>
        <end position="550"/>
    </location>
</feature>
<protein>
    <recommendedName>
        <fullName evidence="5">Transmembrane protein</fullName>
    </recommendedName>
</protein>
<feature type="transmembrane region" description="Helical" evidence="2">
    <location>
        <begin position="391"/>
        <end position="410"/>
    </location>
</feature>
<feature type="transmembrane region" description="Helical" evidence="2">
    <location>
        <begin position="12"/>
        <end position="32"/>
    </location>
</feature>
<feature type="transmembrane region" description="Helical" evidence="2">
    <location>
        <begin position="588"/>
        <end position="607"/>
    </location>
</feature>
<feature type="transmembrane region" description="Helical" evidence="2">
    <location>
        <begin position="556"/>
        <end position="576"/>
    </location>
</feature>
<organism evidence="3 4">
    <name type="scientific">Tetraparma gracilis</name>
    <dbReference type="NCBI Taxonomy" id="2962635"/>
    <lineage>
        <taxon>Eukaryota</taxon>
        <taxon>Sar</taxon>
        <taxon>Stramenopiles</taxon>
        <taxon>Ochrophyta</taxon>
        <taxon>Bolidophyceae</taxon>
        <taxon>Parmales</taxon>
        <taxon>Triparmaceae</taxon>
        <taxon>Tetraparma</taxon>
    </lineage>
</organism>
<feature type="transmembrane region" description="Helical" evidence="2">
    <location>
        <begin position="320"/>
        <end position="339"/>
    </location>
</feature>
<feature type="transmembrane region" description="Helical" evidence="2">
    <location>
        <begin position="619"/>
        <end position="638"/>
    </location>
</feature>
<feature type="transmembrane region" description="Helical" evidence="2">
    <location>
        <begin position="256"/>
        <end position="272"/>
    </location>
</feature>
<keyword evidence="4" id="KW-1185">Reference proteome</keyword>
<sequence>MSPRSTSTPYLVSLYSHYFLVTLGSEVLEVIAQPSLSSTSFFVFQSCMWTVLFFILRMVRFELSFMSDSKLSSFLTQKVFVLGIAGVGPIVFLAFDSLSCMMEAGFDPASIPGCKRSLLASFFLGGYLAFILVGRMIMSTVPQSILDKHINNVTLSNVLTLNLSPGQKIFVMCGSVLFASAMFLAGSVGAEAGLNDDMEVVTWILGILGCVALVVIAVWKGAVVHREIITTIVYTTITMLYCATLDQTYFLMAQSLGPMLALPYIISLFAKVRNKSRSYMMYFHGHAFVQIFLSQIFLLAASIRSSSAARAATEPPGPPIVRLLTVPMMWFVACRIRALTAKLSDKLLQKFLFDAVRLGMSATAPVLYLNFKVVRCHIEASAKEMNCENTTFVASMLTSFLVTITVLKVFTSVLPNNFFTGGDLTAKAVTMKLRLKEKIELGCLGTVGMCGMYLFANLTAQTTNGAGWMSLLGLFILGVLSIMQTYEVFTSWYQGRELDVIVDEADPPKDEDAGANTPEVLVTQMSYFYNAVVVVAAVVMTGPFFFYATSGDSANIVYAGVVVPIGMNLSLLSVFFQVRNTSRRAERAVFAFITCCFLPPEVCLFVGNLRDPDIFTGRLNLQISAFIRLTFYFTMLYFGLKLRRYVSRKNDRELHDYLTAAVWWPMVTSFPPLSFLAFETFSCLTDVETFAAEECSVPSNCAMYLGTVLVIMNMMRIINKSSSTKVHDDVSLSLENLASLKISTGRLLQMFWFATTCCVGLFALSRLGQRGSGDSYTKNDMVFYQTCFVGYCCMFMLVSVECVRVVRANRKHVLLEGLQSLPRHLSSSGLPSSGLSSSGLSSSGLSSSDGSSKDLTSTTTSTTSRRNSVAQLFGSSDSGNMIGDFL</sequence>
<evidence type="ECO:0008006" key="5">
    <source>
        <dbReference type="Google" id="ProtNLM"/>
    </source>
</evidence>
<feature type="transmembrane region" description="Helical" evidence="2">
    <location>
        <begin position="231"/>
        <end position="250"/>
    </location>
</feature>
<comment type="caution">
    <text evidence="3">The sequence shown here is derived from an EMBL/GenBank/DDBJ whole genome shotgun (WGS) entry which is preliminary data.</text>
</comment>
<evidence type="ECO:0000256" key="1">
    <source>
        <dbReference type="SAM" id="MobiDB-lite"/>
    </source>
</evidence>
<feature type="region of interest" description="Disordered" evidence="1">
    <location>
        <begin position="825"/>
        <end position="869"/>
    </location>
</feature>
<keyword evidence="2" id="KW-0472">Membrane</keyword>
<gene>
    <name evidence="3" type="ORF">TeGR_g2099</name>
</gene>
<evidence type="ECO:0000256" key="2">
    <source>
        <dbReference type="SAM" id="Phobius"/>
    </source>
</evidence>
<keyword evidence="2" id="KW-1133">Transmembrane helix</keyword>
<proteinExistence type="predicted"/>
<feature type="transmembrane region" description="Helical" evidence="2">
    <location>
        <begin position="79"/>
        <end position="98"/>
    </location>
</feature>
<feature type="transmembrane region" description="Helical" evidence="2">
    <location>
        <begin position="750"/>
        <end position="769"/>
    </location>
</feature>
<feature type="transmembrane region" description="Helical" evidence="2">
    <location>
        <begin position="781"/>
        <end position="803"/>
    </location>
</feature>
<dbReference type="Proteomes" id="UP001165060">
    <property type="component" value="Unassembled WGS sequence"/>
</dbReference>
<keyword evidence="2" id="KW-0812">Transmembrane</keyword>
<feature type="transmembrane region" description="Helical" evidence="2">
    <location>
        <begin position="200"/>
        <end position="219"/>
    </location>
</feature>
<dbReference type="EMBL" id="BRYB01000111">
    <property type="protein sequence ID" value="GMI22969.1"/>
    <property type="molecule type" value="Genomic_DNA"/>
</dbReference>
<feature type="transmembrane region" description="Helical" evidence="2">
    <location>
        <begin position="118"/>
        <end position="138"/>
    </location>
</feature>
<feature type="compositionally biased region" description="Low complexity" evidence="1">
    <location>
        <begin position="825"/>
        <end position="864"/>
    </location>
</feature>
<feature type="transmembrane region" description="Helical" evidence="2">
    <location>
        <begin position="279"/>
        <end position="300"/>
    </location>
</feature>
<feature type="transmembrane region" description="Helical" evidence="2">
    <location>
        <begin position="169"/>
        <end position="188"/>
    </location>
</feature>
<name>A0ABQ6MBA8_9STRA</name>